<keyword evidence="2" id="KW-0547">Nucleotide-binding</keyword>
<dbReference type="Pfam" id="PF13087">
    <property type="entry name" value="AAA_12"/>
    <property type="match status" value="1"/>
</dbReference>
<keyword evidence="4" id="KW-0347">Helicase</keyword>
<dbReference type="InterPro" id="IPR047187">
    <property type="entry name" value="SF1_C_Upf1"/>
</dbReference>
<evidence type="ECO:0000256" key="3">
    <source>
        <dbReference type="ARBA" id="ARBA00022801"/>
    </source>
</evidence>
<feature type="domain" description="DNA2/NAM7 helicase helicase" evidence="6">
    <location>
        <begin position="487"/>
        <end position="710"/>
    </location>
</feature>
<dbReference type="PANTHER" id="PTHR43788:SF16">
    <property type="entry name" value="HELICASE WITH ZINC FINGER 2"/>
    <property type="match status" value="1"/>
</dbReference>
<comment type="similarity">
    <text evidence="1">Belongs to the DNA2/NAM7 helicase family.</text>
</comment>
<organism evidence="8 9">
    <name type="scientific">Steinernema hermaphroditum</name>
    <dbReference type="NCBI Taxonomy" id="289476"/>
    <lineage>
        <taxon>Eukaryota</taxon>
        <taxon>Metazoa</taxon>
        <taxon>Ecdysozoa</taxon>
        <taxon>Nematoda</taxon>
        <taxon>Chromadorea</taxon>
        <taxon>Rhabditida</taxon>
        <taxon>Tylenchina</taxon>
        <taxon>Panagrolaimomorpha</taxon>
        <taxon>Strongyloidoidea</taxon>
        <taxon>Steinernematidae</taxon>
        <taxon>Steinernema</taxon>
    </lineage>
</organism>
<dbReference type="InterPro" id="IPR050534">
    <property type="entry name" value="Coronavir_polyprotein_1ab"/>
</dbReference>
<proteinExistence type="inferred from homology"/>
<gene>
    <name evidence="8" type="ORF">QR680_014697</name>
</gene>
<accession>A0AA39IC45</accession>
<feature type="domain" description="DNA2/NAM7 helicase-like C-terminal" evidence="7">
    <location>
        <begin position="736"/>
        <end position="908"/>
    </location>
</feature>
<evidence type="ECO:0000313" key="9">
    <source>
        <dbReference type="Proteomes" id="UP001175271"/>
    </source>
</evidence>
<dbReference type="InterPro" id="IPR041679">
    <property type="entry name" value="DNA2/NAM7-like_C"/>
</dbReference>
<dbReference type="EMBL" id="JAUCMV010000002">
    <property type="protein sequence ID" value="KAK0420463.1"/>
    <property type="molecule type" value="Genomic_DNA"/>
</dbReference>
<evidence type="ECO:0008006" key="10">
    <source>
        <dbReference type="Google" id="ProtNLM"/>
    </source>
</evidence>
<evidence type="ECO:0000259" key="7">
    <source>
        <dbReference type="Pfam" id="PF13087"/>
    </source>
</evidence>
<dbReference type="Gene3D" id="3.40.50.300">
    <property type="entry name" value="P-loop containing nucleotide triphosphate hydrolases"/>
    <property type="match status" value="2"/>
</dbReference>
<comment type="caution">
    <text evidence="8">The sequence shown here is derived from an EMBL/GenBank/DDBJ whole genome shotgun (WGS) entry which is preliminary data.</text>
</comment>
<evidence type="ECO:0000313" key="8">
    <source>
        <dbReference type="EMBL" id="KAK0420463.1"/>
    </source>
</evidence>
<dbReference type="GO" id="GO:0005524">
    <property type="term" value="F:ATP binding"/>
    <property type="evidence" value="ECO:0007669"/>
    <property type="project" value="UniProtKB-KW"/>
</dbReference>
<dbReference type="SUPFAM" id="SSF52540">
    <property type="entry name" value="P-loop containing nucleoside triphosphate hydrolases"/>
    <property type="match status" value="1"/>
</dbReference>
<reference evidence="8" key="1">
    <citation type="submission" date="2023-06" db="EMBL/GenBank/DDBJ databases">
        <title>Genomic analysis of the entomopathogenic nematode Steinernema hermaphroditum.</title>
        <authorList>
            <person name="Schwarz E.M."/>
            <person name="Heppert J.K."/>
            <person name="Baniya A."/>
            <person name="Schwartz H.T."/>
            <person name="Tan C.-H."/>
            <person name="Antoshechkin I."/>
            <person name="Sternberg P.W."/>
            <person name="Goodrich-Blair H."/>
            <person name="Dillman A.R."/>
        </authorList>
    </citation>
    <scope>NUCLEOTIDE SEQUENCE</scope>
    <source>
        <strain evidence="8">PS9179</strain>
        <tissue evidence="8">Whole animal</tissue>
    </source>
</reference>
<keyword evidence="5" id="KW-0067">ATP-binding</keyword>
<dbReference type="AlphaFoldDB" id="A0AA39IC45"/>
<evidence type="ECO:0000259" key="6">
    <source>
        <dbReference type="Pfam" id="PF13086"/>
    </source>
</evidence>
<dbReference type="Proteomes" id="UP001175271">
    <property type="component" value="Unassembled WGS sequence"/>
</dbReference>
<dbReference type="InterPro" id="IPR041677">
    <property type="entry name" value="DNA2/NAM7_AAA_11"/>
</dbReference>
<evidence type="ECO:0000256" key="2">
    <source>
        <dbReference type="ARBA" id="ARBA00022741"/>
    </source>
</evidence>
<dbReference type="CDD" id="cd18808">
    <property type="entry name" value="SF1_C_Upf1"/>
    <property type="match status" value="1"/>
</dbReference>
<keyword evidence="9" id="KW-1185">Reference proteome</keyword>
<protein>
    <recommendedName>
        <fullName evidence="10">DNA2/NAM7 helicase-like C-terminal domain-containing protein</fullName>
    </recommendedName>
</protein>
<evidence type="ECO:0000256" key="4">
    <source>
        <dbReference type="ARBA" id="ARBA00022806"/>
    </source>
</evidence>
<sequence>MSLRGRNGRGGRGGREPLRVVQYSREPRKREAYDNRQYDAKRRFIGQSVSQTISQGENAVATLWVCQKRTNEIFLFNENPDNGFPAFIKADKDTTIYASSIVSEPCCDRNALHKINIGDYVAVSRDSSWEPNVFFDINKNAVVHTSHRASVIYLADRQEQITIPAIVLETKVKELQEGHRATTLKVTDTFNTKMITMCHVASIHESLAGRRTPPGTFVNLTYAKLPAKCALHANPVSAQLVFPPGFQADSLQRYNILCPVEITPRPFHMPVLVSAMDIEAQPWFEQLPANSTQLTTISKDFSLVAAALVLFDTVREENTANAAQTSSKPTWIDPEDEGTFITADFIISWKEADGAQSKANSEKYHPGSLLMASYFQEVNGKDEKFHILGRTTAFQPNVDETEPSFACQIQFNRRILLGQTPAGKPLPSNLRLNPVASTPLRRFLLKQFKSAKLPATKPAPPLTACLESDPRVEIDGTLHHDILQHKPNTSQEKIIRHAARCPITALNAPAGSGKTFTLALAGLARLSEAPTPLIIFTAASNVAVANIAEAFSKVSQLTNHPAPVIIPSTKASGPASPYARNDLTKKWLLQNQLAEVLKSDDLSDEDKNAIEKTVAATEELELLKAQPKGDDGDKHLSRAIGALFRAQHTRVVFATQSKLLQIIDALPQCPCTLLLDDAGMAPEHITFLTMNALGHSLTAVTMAGDPRQLAVRTVNIPGKHNKLIRRSSLDLPIRASTPLLLNKTYRFQRQLGAVIAKTIYDNEISPAEVNHLDAALKTFDFPNECIPIHWHQETSQASTNTAGSSFNDQQARIAKERHDLIRQKLGDAPSITLLSYYSAQVSKLNELIAHPNTEATSVTKFHGREADVVLLCLVKAGNQPRSSFFTDDKMATVALTRARQALFIIGDAEALTDSRTWSTTIEELKIQGVVDQSPMHWDVDTQPSSPQQLENLTDGMEAINVEDMDVENW</sequence>
<evidence type="ECO:0000256" key="1">
    <source>
        <dbReference type="ARBA" id="ARBA00007913"/>
    </source>
</evidence>
<evidence type="ECO:0000256" key="5">
    <source>
        <dbReference type="ARBA" id="ARBA00022840"/>
    </source>
</evidence>
<dbReference type="PANTHER" id="PTHR43788">
    <property type="entry name" value="DNA2/NAM7 HELICASE FAMILY MEMBER"/>
    <property type="match status" value="1"/>
</dbReference>
<dbReference type="GO" id="GO:0016787">
    <property type="term" value="F:hydrolase activity"/>
    <property type="evidence" value="ECO:0007669"/>
    <property type="project" value="UniProtKB-KW"/>
</dbReference>
<dbReference type="Pfam" id="PF13086">
    <property type="entry name" value="AAA_11"/>
    <property type="match status" value="1"/>
</dbReference>
<keyword evidence="3" id="KW-0378">Hydrolase</keyword>
<name>A0AA39IC45_9BILA</name>
<dbReference type="GO" id="GO:0043139">
    <property type="term" value="F:5'-3' DNA helicase activity"/>
    <property type="evidence" value="ECO:0007669"/>
    <property type="project" value="TreeGrafter"/>
</dbReference>
<dbReference type="InterPro" id="IPR027417">
    <property type="entry name" value="P-loop_NTPase"/>
</dbReference>